<dbReference type="EMBL" id="CADCTV010000026">
    <property type="protein sequence ID" value="CAA9295452.1"/>
    <property type="molecule type" value="Genomic_DNA"/>
</dbReference>
<dbReference type="InterPro" id="IPR014730">
    <property type="entry name" value="ETF_a/b_N"/>
</dbReference>
<gene>
    <name evidence="3" type="ORF">AVDCRST_MAG89-97</name>
</gene>
<feature type="domain" description="Electron transfer flavoprotein alpha/beta-subunit N-terminal" evidence="2">
    <location>
        <begin position="25"/>
        <end position="213"/>
    </location>
</feature>
<dbReference type="CDD" id="cd01714">
    <property type="entry name" value="ETF_beta"/>
    <property type="match status" value="1"/>
</dbReference>
<dbReference type="AlphaFoldDB" id="A0A6J4K4I3"/>
<dbReference type="InterPro" id="IPR033948">
    <property type="entry name" value="ETF_beta_N"/>
</dbReference>
<dbReference type="PIRSF" id="PIRSF000090">
    <property type="entry name" value="Beta-ETF"/>
    <property type="match status" value="1"/>
</dbReference>
<sequence length="251" mass="26441">MRVKSIVCVKRVPDTEARVRIAGDEKSVDAAGIKFVLNPYDEFAVEAALKHKEAAGSGSVTVITVGGAESAETLRTGLAMGADDAVLLKTDSKPEGLAAARALAEEIKGREYDLVLFGMKAIDDDLQAVGPMTAELLGIPCASAVTEFSVADGKVTANREIEGGHEVVELRIPCALTLTKGAYEPRYASLKGIMAAKKKPLEQKDAVAGDSGVQVRKLSYPAERQAGRIVGEGADAVPALLRLLREEAKVI</sequence>
<keyword evidence="1" id="KW-0813">Transport</keyword>
<accession>A0A6J4K4I3</accession>
<protein>
    <submittedName>
        <fullName evidence="3">Electron transfer flavoprotein, beta subunit</fullName>
    </submittedName>
</protein>
<keyword evidence="1" id="KW-0249">Electron transport</keyword>
<dbReference type="InterPro" id="IPR012255">
    <property type="entry name" value="ETF_b"/>
</dbReference>
<dbReference type="InterPro" id="IPR014729">
    <property type="entry name" value="Rossmann-like_a/b/a_fold"/>
</dbReference>
<reference evidence="3" key="1">
    <citation type="submission" date="2020-02" db="EMBL/GenBank/DDBJ databases">
        <authorList>
            <person name="Meier V. D."/>
        </authorList>
    </citation>
    <scope>NUCLEOTIDE SEQUENCE</scope>
    <source>
        <strain evidence="3">AVDCRST_MAG89</strain>
    </source>
</reference>
<dbReference type="SMART" id="SM00893">
    <property type="entry name" value="ETF"/>
    <property type="match status" value="1"/>
</dbReference>
<dbReference type="Pfam" id="PF01012">
    <property type="entry name" value="ETF"/>
    <property type="match status" value="1"/>
</dbReference>
<dbReference type="SUPFAM" id="SSF52402">
    <property type="entry name" value="Adenine nucleotide alpha hydrolases-like"/>
    <property type="match status" value="1"/>
</dbReference>
<evidence type="ECO:0000256" key="1">
    <source>
        <dbReference type="ARBA" id="ARBA00022982"/>
    </source>
</evidence>
<organism evidence="3">
    <name type="scientific">uncultured Gemmatimonadota bacterium</name>
    <dbReference type="NCBI Taxonomy" id="203437"/>
    <lineage>
        <taxon>Bacteria</taxon>
        <taxon>Pseudomonadati</taxon>
        <taxon>Gemmatimonadota</taxon>
        <taxon>environmental samples</taxon>
    </lineage>
</organism>
<dbReference type="Gene3D" id="3.40.50.620">
    <property type="entry name" value="HUPs"/>
    <property type="match status" value="1"/>
</dbReference>
<evidence type="ECO:0000259" key="2">
    <source>
        <dbReference type="SMART" id="SM00893"/>
    </source>
</evidence>
<dbReference type="GO" id="GO:0009055">
    <property type="term" value="F:electron transfer activity"/>
    <property type="evidence" value="ECO:0007669"/>
    <property type="project" value="InterPro"/>
</dbReference>
<name>A0A6J4K4I3_9BACT</name>
<dbReference type="PANTHER" id="PTHR21294">
    <property type="entry name" value="ELECTRON TRANSFER FLAVOPROTEIN BETA-SUBUNIT"/>
    <property type="match status" value="1"/>
</dbReference>
<evidence type="ECO:0000313" key="3">
    <source>
        <dbReference type="EMBL" id="CAA9295452.1"/>
    </source>
</evidence>
<proteinExistence type="predicted"/>